<reference evidence="1 2" key="1">
    <citation type="submission" date="2024-09" db="EMBL/GenBank/DDBJ databases">
        <title>Chromosome-scale assembly of Riccia fluitans.</title>
        <authorList>
            <person name="Paukszto L."/>
            <person name="Sawicki J."/>
            <person name="Karawczyk K."/>
            <person name="Piernik-Szablinska J."/>
            <person name="Szczecinska M."/>
            <person name="Mazdziarz M."/>
        </authorList>
    </citation>
    <scope>NUCLEOTIDE SEQUENCE [LARGE SCALE GENOMIC DNA]</scope>
    <source>
        <strain evidence="1">Rf_01</strain>
        <tissue evidence="1">Aerial parts of the thallus</tissue>
    </source>
</reference>
<evidence type="ECO:0008006" key="3">
    <source>
        <dbReference type="Google" id="ProtNLM"/>
    </source>
</evidence>
<dbReference type="AlphaFoldDB" id="A0ABD1ZSN6"/>
<proteinExistence type="predicted"/>
<evidence type="ECO:0000313" key="2">
    <source>
        <dbReference type="Proteomes" id="UP001605036"/>
    </source>
</evidence>
<evidence type="ECO:0000313" key="1">
    <source>
        <dbReference type="EMBL" id="KAL2653409.1"/>
    </source>
</evidence>
<accession>A0ABD1ZSN6</accession>
<dbReference type="Proteomes" id="UP001605036">
    <property type="component" value="Unassembled WGS sequence"/>
</dbReference>
<sequence>MVFELLRDCFTPKDPTSGFDLLFNLCNHIAQGRFSAPTAYLLGASCLLALKKPLGGIQPVAVGEVHYRLVACSLGFQFRETLVDHFNPLQFGVAMRGGCETIIHDLHATLDLHPDWIILQVDIRNTFNNVSWEALFCELRAATSSLDQLFPFLHSFYAAICPYTYLIALVRMRSASSRPSQVLVREILWVALFLL</sequence>
<protein>
    <recommendedName>
        <fullName evidence="3">Reverse transcriptase</fullName>
    </recommendedName>
</protein>
<comment type="caution">
    <text evidence="1">The sequence shown here is derived from an EMBL/GenBank/DDBJ whole genome shotgun (WGS) entry which is preliminary data.</text>
</comment>
<dbReference type="EMBL" id="JBHFFA010000001">
    <property type="protein sequence ID" value="KAL2653409.1"/>
    <property type="molecule type" value="Genomic_DNA"/>
</dbReference>
<keyword evidence="2" id="KW-1185">Reference proteome</keyword>
<organism evidence="1 2">
    <name type="scientific">Riccia fluitans</name>
    <dbReference type="NCBI Taxonomy" id="41844"/>
    <lineage>
        <taxon>Eukaryota</taxon>
        <taxon>Viridiplantae</taxon>
        <taxon>Streptophyta</taxon>
        <taxon>Embryophyta</taxon>
        <taxon>Marchantiophyta</taxon>
        <taxon>Marchantiopsida</taxon>
        <taxon>Marchantiidae</taxon>
        <taxon>Marchantiales</taxon>
        <taxon>Ricciaceae</taxon>
        <taxon>Riccia</taxon>
    </lineage>
</organism>
<gene>
    <name evidence="1" type="ORF">R1flu_021537</name>
</gene>
<name>A0ABD1ZSN6_9MARC</name>